<feature type="domain" description="DUF397" evidence="1">
    <location>
        <begin position="15"/>
        <end position="67"/>
    </location>
</feature>
<dbReference type="EMBL" id="BSRZ01000001">
    <property type="protein sequence ID" value="GLW61796.1"/>
    <property type="molecule type" value="Genomic_DNA"/>
</dbReference>
<organism evidence="2 3">
    <name type="scientific">Actinomadura rubrobrunea</name>
    <dbReference type="NCBI Taxonomy" id="115335"/>
    <lineage>
        <taxon>Bacteria</taxon>
        <taxon>Bacillati</taxon>
        <taxon>Actinomycetota</taxon>
        <taxon>Actinomycetes</taxon>
        <taxon>Streptosporangiales</taxon>
        <taxon>Thermomonosporaceae</taxon>
        <taxon>Actinomadura</taxon>
    </lineage>
</organism>
<reference evidence="2" key="1">
    <citation type="submission" date="2023-02" db="EMBL/GenBank/DDBJ databases">
        <title>Actinomadura rubrobrunea NBRC 14622.</title>
        <authorList>
            <person name="Ichikawa N."/>
            <person name="Sato H."/>
            <person name="Tonouchi N."/>
        </authorList>
    </citation>
    <scope>NUCLEOTIDE SEQUENCE</scope>
    <source>
        <strain evidence="2">NBRC 14622</strain>
    </source>
</reference>
<comment type="caution">
    <text evidence="2">The sequence shown here is derived from an EMBL/GenBank/DDBJ whole genome shotgun (WGS) entry which is preliminary data.</text>
</comment>
<evidence type="ECO:0000313" key="2">
    <source>
        <dbReference type="EMBL" id="GLW61796.1"/>
    </source>
</evidence>
<evidence type="ECO:0000259" key="1">
    <source>
        <dbReference type="Pfam" id="PF04149"/>
    </source>
</evidence>
<dbReference type="AlphaFoldDB" id="A0A9W6PRA6"/>
<evidence type="ECO:0000313" key="3">
    <source>
        <dbReference type="Proteomes" id="UP001165124"/>
    </source>
</evidence>
<dbReference type="Proteomes" id="UP001165124">
    <property type="component" value="Unassembled WGS sequence"/>
</dbReference>
<sequence length="73" mass="8272">MHPVMYERVPELKAAVWRKSSYSGSGNACVEVARMRHGIAIRDSKDAFGPMLVFGRDEVVRFAEAVRQGRYDL</sequence>
<dbReference type="Pfam" id="PF04149">
    <property type="entry name" value="DUF397"/>
    <property type="match status" value="1"/>
</dbReference>
<name>A0A9W6PRA6_9ACTN</name>
<gene>
    <name evidence="2" type="ORF">Arub01_00400</name>
</gene>
<proteinExistence type="predicted"/>
<keyword evidence="3" id="KW-1185">Reference proteome</keyword>
<accession>A0A9W6PRA6</accession>
<protein>
    <submittedName>
        <fullName evidence="2">Transcriptional regulator</fullName>
    </submittedName>
</protein>
<dbReference type="InterPro" id="IPR007278">
    <property type="entry name" value="DUF397"/>
</dbReference>